<keyword evidence="2" id="KW-1185">Reference proteome</keyword>
<dbReference type="EMBL" id="JAPJUH010000002">
    <property type="protein sequence ID" value="MCX3264226.1"/>
    <property type="molecule type" value="Genomic_DNA"/>
</dbReference>
<organism evidence="1 2">
    <name type="scientific">Pedobacter agri</name>
    <dbReference type="NCBI Taxonomy" id="454586"/>
    <lineage>
        <taxon>Bacteria</taxon>
        <taxon>Pseudomonadati</taxon>
        <taxon>Bacteroidota</taxon>
        <taxon>Sphingobacteriia</taxon>
        <taxon>Sphingobacteriales</taxon>
        <taxon>Sphingobacteriaceae</taxon>
        <taxon>Pedobacter</taxon>
    </lineage>
</organism>
<name>A0A9X3DBP0_9SPHI</name>
<comment type="caution">
    <text evidence="1">The sequence shown here is derived from an EMBL/GenBank/DDBJ whole genome shotgun (WGS) entry which is preliminary data.</text>
</comment>
<proteinExistence type="predicted"/>
<protein>
    <submittedName>
        <fullName evidence="1">Uncharacterized protein</fullName>
    </submittedName>
</protein>
<dbReference type="Proteomes" id="UP001142592">
    <property type="component" value="Unassembled WGS sequence"/>
</dbReference>
<gene>
    <name evidence="1" type="ORF">OQZ29_05680</name>
</gene>
<dbReference type="AlphaFoldDB" id="A0A9X3DBP0"/>
<evidence type="ECO:0000313" key="2">
    <source>
        <dbReference type="Proteomes" id="UP001142592"/>
    </source>
</evidence>
<accession>A0A9X3DBP0</accession>
<reference evidence="1" key="1">
    <citation type="submission" date="2022-11" db="EMBL/GenBank/DDBJ databases">
        <authorList>
            <person name="Graham C."/>
            <person name="Newman J.D."/>
        </authorList>
    </citation>
    <scope>NUCLEOTIDE SEQUENCE</scope>
    <source>
        <strain evidence="1">DSM 19486</strain>
    </source>
</reference>
<sequence length="208" mass="23768">MEFKYIYNKKKPLNECIITHKCEIVGIGGCEKLTNPLYLDRLRDNTAEGGRNIIIFDADFGPEAVGEKKGTGNNGFVNAKRKLEDIQKTKEVEFDFYLWHNNANDGEVEDLLAKLIPENKKKLMDCINNHKECLSSLEIDNLMVPDKKKVLGYYLYSLQHDLHDYQNNDVWHLSITDISDLGKFATFLQKYFASNNVNDGLAEIATNA</sequence>
<evidence type="ECO:0000313" key="1">
    <source>
        <dbReference type="EMBL" id="MCX3264226.1"/>
    </source>
</evidence>